<keyword evidence="5" id="KW-0964">Secreted</keyword>
<protein>
    <recommendedName>
        <fullName evidence="4">Flagellar hook-associated protein 1</fullName>
    </recommendedName>
</protein>
<evidence type="ECO:0000313" key="12">
    <source>
        <dbReference type="Proteomes" id="UP001626537"/>
    </source>
</evidence>
<dbReference type="Pfam" id="PF22638">
    <property type="entry name" value="FlgK_D1"/>
    <property type="match status" value="1"/>
</dbReference>
<evidence type="ECO:0000256" key="3">
    <source>
        <dbReference type="ARBA" id="ARBA00009677"/>
    </source>
</evidence>
<dbReference type="InterPro" id="IPR053927">
    <property type="entry name" value="FlgK_helical"/>
</dbReference>
<dbReference type="PANTHER" id="PTHR30033">
    <property type="entry name" value="FLAGELLAR HOOK-ASSOCIATED PROTEIN 1"/>
    <property type="match status" value="1"/>
</dbReference>
<evidence type="ECO:0000259" key="7">
    <source>
        <dbReference type="Pfam" id="PF00460"/>
    </source>
</evidence>
<keyword evidence="6" id="KW-0975">Bacterial flagellum</keyword>
<dbReference type="Pfam" id="PF00460">
    <property type="entry name" value="Flg_bb_rod"/>
    <property type="match status" value="1"/>
</dbReference>
<evidence type="ECO:0000259" key="9">
    <source>
        <dbReference type="Pfam" id="PF21158"/>
    </source>
</evidence>
<dbReference type="RefSeq" id="WP_407347939.1">
    <property type="nucleotide sequence ID" value="NZ_CP136864.1"/>
</dbReference>
<keyword evidence="11" id="KW-0966">Cell projection</keyword>
<evidence type="ECO:0000256" key="2">
    <source>
        <dbReference type="ARBA" id="ARBA00004613"/>
    </source>
</evidence>
<dbReference type="InterPro" id="IPR010930">
    <property type="entry name" value="Flg_bb/hook_C_dom"/>
</dbReference>
<comment type="similarity">
    <text evidence="3">Belongs to the flagella basal body rod proteins family.</text>
</comment>
<dbReference type="PRINTS" id="PR01005">
    <property type="entry name" value="FLGHOOKAP1"/>
</dbReference>
<dbReference type="SUPFAM" id="SSF64518">
    <property type="entry name" value="Phase 1 flagellin"/>
    <property type="match status" value="2"/>
</dbReference>
<proteinExistence type="inferred from homology"/>
<evidence type="ECO:0000259" key="10">
    <source>
        <dbReference type="Pfam" id="PF22638"/>
    </source>
</evidence>
<feature type="domain" description="Flagellar hook-associated protein 1 D2-like" evidence="9">
    <location>
        <begin position="336"/>
        <end position="410"/>
    </location>
</feature>
<dbReference type="Pfam" id="PF06429">
    <property type="entry name" value="Flg_bbr_C"/>
    <property type="match status" value="1"/>
</dbReference>
<dbReference type="InterPro" id="IPR002371">
    <property type="entry name" value="FlgK"/>
</dbReference>
<evidence type="ECO:0000313" key="11">
    <source>
        <dbReference type="EMBL" id="WOJ93291.1"/>
    </source>
</evidence>
<keyword evidence="11" id="KW-0282">Flagellum</keyword>
<dbReference type="InterPro" id="IPR049119">
    <property type="entry name" value="FlgK_D2-like"/>
</dbReference>
<feature type="domain" description="Flagellar basal body rod protein N-terminal" evidence="7">
    <location>
        <begin position="5"/>
        <end position="34"/>
    </location>
</feature>
<evidence type="ECO:0000256" key="1">
    <source>
        <dbReference type="ARBA" id="ARBA00004365"/>
    </source>
</evidence>
<evidence type="ECO:0000256" key="5">
    <source>
        <dbReference type="ARBA" id="ARBA00022525"/>
    </source>
</evidence>
<keyword evidence="11" id="KW-0969">Cilium</keyword>
<evidence type="ECO:0000256" key="6">
    <source>
        <dbReference type="ARBA" id="ARBA00023143"/>
    </source>
</evidence>
<accession>A0ABZ0I2K7</accession>
<gene>
    <name evidence="11" type="primary">flgK</name>
    <name evidence="11" type="ORF">R0135_16125</name>
</gene>
<dbReference type="Pfam" id="PF21158">
    <property type="entry name" value="flgK_1st_1"/>
    <property type="match status" value="1"/>
</dbReference>
<feature type="domain" description="Flagellar hook-associated protein FlgK helical" evidence="10">
    <location>
        <begin position="94"/>
        <end position="326"/>
    </location>
</feature>
<comment type="subcellular location">
    <subcellularLocation>
        <location evidence="1">Bacterial flagellum</location>
    </subcellularLocation>
    <subcellularLocation>
        <location evidence="2">Secreted</location>
    </subcellularLocation>
</comment>
<keyword evidence="12" id="KW-1185">Reference proteome</keyword>
<name>A0ABZ0I2K7_9GAMM</name>
<dbReference type="Proteomes" id="UP001626537">
    <property type="component" value="Chromosome"/>
</dbReference>
<organism evidence="11 12">
    <name type="scientific">Congregibacter variabilis</name>
    <dbReference type="NCBI Taxonomy" id="3081200"/>
    <lineage>
        <taxon>Bacteria</taxon>
        <taxon>Pseudomonadati</taxon>
        <taxon>Pseudomonadota</taxon>
        <taxon>Gammaproteobacteria</taxon>
        <taxon>Cellvibrionales</taxon>
        <taxon>Halieaceae</taxon>
        <taxon>Congregibacter</taxon>
    </lineage>
</organism>
<feature type="domain" description="Flagellar basal-body/hook protein C-terminal" evidence="8">
    <location>
        <begin position="597"/>
        <end position="634"/>
    </location>
</feature>
<dbReference type="PANTHER" id="PTHR30033:SF1">
    <property type="entry name" value="FLAGELLAR HOOK-ASSOCIATED PROTEIN 1"/>
    <property type="match status" value="1"/>
</dbReference>
<evidence type="ECO:0000259" key="8">
    <source>
        <dbReference type="Pfam" id="PF06429"/>
    </source>
</evidence>
<dbReference type="InterPro" id="IPR001444">
    <property type="entry name" value="Flag_bb_rod_N"/>
</dbReference>
<evidence type="ECO:0000256" key="4">
    <source>
        <dbReference type="ARBA" id="ARBA00016244"/>
    </source>
</evidence>
<sequence>MADVLNIGTSALLSLQRAISTTGHNIANVNTEGFSRQRVEFAALEPQLSGAGFVGSGVTIAAITRSYDQYLAGDVLDRTSSAAGAATLGDLSGRVDDILANPDTGLGPVLDEFFGALQDVANNPGSLPERQVLLGQAEVLADRFQYLNDRFAGLDQESNIRIDNSVREINAFAAGIAELNDRIVSETVRSGGQQPNDLLDARDQLLNRLSEVIGVTTVDQGDGAVNVLVGNGQALVVGNSVTELETFTDPFDVTRLNVGIAGLAAQTDIGRFLSGGELGAVLDFRGDVLDGARSDLGLIATGLAATFNDQQALGLDLNGNFGGDFFRALEPTVTQSTSNTGTGSVAAVITDPTNLTGDEYRLSFDGANYTLTNTTTNVSTTGPGPAFSIDGVDITVSGAPAAGDDFLIAPVAQGANLFDVAISDPRAFAAASPLRSSTSLANAGSGQLENLAVSDVANLPLAGNIVLTFNPDALGAGVPGFDVSGIAGGPIAYDPATDGNGVEVTLGDINFTLTGIPQDGDSFSIENNVDGSGDNRNALALASLQTERTLNGGTASYQDAYASLLADVAVSTRQAKSAASTEGALLDQSRAALNSAQGVNLDEEAANLIRYQQAYQAAAQVIAVADEVFQTLLNATRRR</sequence>
<dbReference type="EMBL" id="CP136864">
    <property type="protein sequence ID" value="WOJ93291.1"/>
    <property type="molecule type" value="Genomic_DNA"/>
</dbReference>
<dbReference type="NCBIfam" id="TIGR02492">
    <property type="entry name" value="flgK_ends"/>
    <property type="match status" value="1"/>
</dbReference>
<reference evidence="11 12" key="1">
    <citation type="submission" date="2023-10" db="EMBL/GenBank/DDBJ databases">
        <title>Two novel species belonging to the OM43/NOR5 clade.</title>
        <authorList>
            <person name="Park M."/>
        </authorList>
    </citation>
    <scope>NUCLEOTIDE SEQUENCE [LARGE SCALE GENOMIC DNA]</scope>
    <source>
        <strain evidence="11 12">IMCC43200</strain>
    </source>
</reference>